<organism evidence="1">
    <name type="scientific">Anguilla anguilla</name>
    <name type="common">European freshwater eel</name>
    <name type="synonym">Muraena anguilla</name>
    <dbReference type="NCBI Taxonomy" id="7936"/>
    <lineage>
        <taxon>Eukaryota</taxon>
        <taxon>Metazoa</taxon>
        <taxon>Chordata</taxon>
        <taxon>Craniata</taxon>
        <taxon>Vertebrata</taxon>
        <taxon>Euteleostomi</taxon>
        <taxon>Actinopterygii</taxon>
        <taxon>Neopterygii</taxon>
        <taxon>Teleostei</taxon>
        <taxon>Anguilliformes</taxon>
        <taxon>Anguillidae</taxon>
        <taxon>Anguilla</taxon>
    </lineage>
</organism>
<proteinExistence type="predicted"/>
<sequence>MDMINRPDEAQLDMPMAWFHVNLTCLSITQRMVIRFVILWFYCAHYDRLHFCLRL</sequence>
<dbReference type="AlphaFoldDB" id="A0A0E9UNG1"/>
<name>A0A0E9UNG1_ANGAN</name>
<reference evidence="1" key="2">
    <citation type="journal article" date="2015" name="Fish Shellfish Immunol.">
        <title>Early steps in the European eel (Anguilla anguilla)-Vibrio vulnificus interaction in the gills: Role of the RtxA13 toxin.</title>
        <authorList>
            <person name="Callol A."/>
            <person name="Pajuelo D."/>
            <person name="Ebbesson L."/>
            <person name="Teles M."/>
            <person name="MacKenzie S."/>
            <person name="Amaro C."/>
        </authorList>
    </citation>
    <scope>NUCLEOTIDE SEQUENCE</scope>
</reference>
<reference evidence="1" key="1">
    <citation type="submission" date="2014-11" db="EMBL/GenBank/DDBJ databases">
        <authorList>
            <person name="Amaro Gonzalez C."/>
        </authorList>
    </citation>
    <scope>NUCLEOTIDE SEQUENCE</scope>
</reference>
<protein>
    <submittedName>
        <fullName evidence="1">Uncharacterized protein</fullName>
    </submittedName>
</protein>
<evidence type="ECO:0000313" key="1">
    <source>
        <dbReference type="EMBL" id="JAH67327.1"/>
    </source>
</evidence>
<dbReference type="EMBL" id="GBXM01041250">
    <property type="protein sequence ID" value="JAH67327.1"/>
    <property type="molecule type" value="Transcribed_RNA"/>
</dbReference>
<accession>A0A0E9UNG1</accession>